<dbReference type="Gene3D" id="1.10.260.40">
    <property type="entry name" value="lambda repressor-like DNA-binding domains"/>
    <property type="match status" value="1"/>
</dbReference>
<dbReference type="InterPro" id="IPR028082">
    <property type="entry name" value="Peripla_BP_I"/>
</dbReference>
<dbReference type="SUPFAM" id="SSF53822">
    <property type="entry name" value="Periplasmic binding protein-like I"/>
    <property type="match status" value="1"/>
</dbReference>
<dbReference type="Proteomes" id="UP000028042">
    <property type="component" value="Unassembled WGS sequence"/>
</dbReference>
<dbReference type="PROSITE" id="PS50932">
    <property type="entry name" value="HTH_LACI_2"/>
    <property type="match status" value="1"/>
</dbReference>
<dbReference type="InterPro" id="IPR010982">
    <property type="entry name" value="Lambda_DNA-bd_dom_sf"/>
</dbReference>
<dbReference type="CDD" id="cd01392">
    <property type="entry name" value="HTH_LacI"/>
    <property type="match status" value="1"/>
</dbReference>
<evidence type="ECO:0000256" key="2">
    <source>
        <dbReference type="ARBA" id="ARBA00023125"/>
    </source>
</evidence>
<dbReference type="Proteomes" id="UP000030905">
    <property type="component" value="Chromosome"/>
</dbReference>
<dbReference type="PANTHER" id="PTHR30146:SF149">
    <property type="entry name" value="HTH-TYPE TRANSCRIPTIONAL REGULATOR EBGR"/>
    <property type="match status" value="1"/>
</dbReference>
<evidence type="ECO:0000313" key="5">
    <source>
        <dbReference type="EMBL" id="AJA50654.1"/>
    </source>
</evidence>
<name>A0A0H3IYQ7_CLOPA</name>
<dbReference type="KEGG" id="cpae:CPAST_c05660"/>
<dbReference type="PANTHER" id="PTHR30146">
    <property type="entry name" value="LACI-RELATED TRANSCRIPTIONAL REPRESSOR"/>
    <property type="match status" value="1"/>
</dbReference>
<dbReference type="eggNOG" id="COG1609">
    <property type="taxonomic scope" value="Bacteria"/>
</dbReference>
<proteinExistence type="predicted"/>
<evidence type="ECO:0000313" key="8">
    <source>
        <dbReference type="Proteomes" id="UP000030905"/>
    </source>
</evidence>
<keyword evidence="1" id="KW-0805">Transcription regulation</keyword>
<evidence type="ECO:0000259" key="4">
    <source>
        <dbReference type="PROSITE" id="PS50932"/>
    </source>
</evidence>
<evidence type="ECO:0000256" key="3">
    <source>
        <dbReference type="ARBA" id="ARBA00023163"/>
    </source>
</evidence>
<dbReference type="Gene3D" id="3.40.50.2300">
    <property type="match status" value="2"/>
</dbReference>
<reference evidence="6 7" key="3">
    <citation type="journal article" name="Genome Announc.">
        <title>Improved Draft Genome Sequence of Clostridium pasteurianum Strain ATCC 6013 (DSM 525) Using a Hybrid Next-Generation Sequencing Approach.</title>
        <authorList>
            <person name="Pyne M.E."/>
            <person name="Utturkar S."/>
            <person name="Brown S.D."/>
            <person name="Moo-Young M."/>
            <person name="Chung D.A."/>
            <person name="Chou C.P."/>
        </authorList>
    </citation>
    <scope>NUCLEOTIDE SEQUENCE [LARGE SCALE GENOMIC DNA]</scope>
    <source>
        <strain evidence="6 7">ATCC 6013</strain>
    </source>
</reference>
<dbReference type="RefSeq" id="WP_004455268.1">
    <property type="nucleotide sequence ID" value="NZ_ANZB01000001.1"/>
</dbReference>
<reference evidence="5 8" key="1">
    <citation type="journal article" date="2015" name="Genome Announc.">
        <title>Complete Genome Sequence of the Nitrogen-Fixing and Solvent-Producing Clostridium pasteurianum DSM 525.</title>
        <authorList>
            <person name="Poehlein A."/>
            <person name="Grosse-Honebrink A."/>
            <person name="Zhang Y."/>
            <person name="Minton N.P."/>
            <person name="Daniel R."/>
        </authorList>
    </citation>
    <scope>NUCLEOTIDE SEQUENCE [LARGE SCALE GENOMIC DNA]</scope>
    <source>
        <strain evidence="5">DSM 525</strain>
        <strain evidence="8">DSM 525 / ATCC 6013</strain>
    </source>
</reference>
<dbReference type="InterPro" id="IPR000843">
    <property type="entry name" value="HTH_LacI"/>
</dbReference>
<reference evidence="6" key="2">
    <citation type="submission" date="2015-10" db="EMBL/GenBank/DDBJ databases">
        <title>Improved Draft Genome Sequence of Clostridium pasteurianum Strain ATCC 6013 (DSM 525) Using a Hybrid Next-Generation Sequencing Approach.</title>
        <authorList>
            <person name="Pyne M.E."/>
            <person name="Utturkar S.M."/>
            <person name="Brown S.D."/>
            <person name="Moo-Young M."/>
            <person name="Chung D.A."/>
            <person name="Chou P.C."/>
        </authorList>
    </citation>
    <scope>NUCLEOTIDE SEQUENCE</scope>
    <source>
        <strain evidence="6">ATCC 6013</strain>
    </source>
</reference>
<dbReference type="Pfam" id="PF13377">
    <property type="entry name" value="Peripla_BP_3"/>
    <property type="match status" value="1"/>
</dbReference>
<dbReference type="InterPro" id="IPR046335">
    <property type="entry name" value="LacI/GalR-like_sensor"/>
</dbReference>
<dbReference type="SUPFAM" id="SSF47413">
    <property type="entry name" value="lambda repressor-like DNA-binding domains"/>
    <property type="match status" value="1"/>
</dbReference>
<dbReference type="EMBL" id="JPGY02000001">
    <property type="protein sequence ID" value="KRU13334.1"/>
    <property type="molecule type" value="Genomic_DNA"/>
</dbReference>
<sequence length="329" mass="37267">MATIRDIAEKAGVSISTVSRVLNYDETLSVSDNTKKKVFEIAEKLSYEKRSNRNSATTKVALVHWYTREEELDDLYYMSIRMGIEKHCKHNNLGIVEFFQNNSDKLSRENIQGIIAVGKFSKSEVNMFKGITKNIVFVDYSPDEDNFDAVVVNFENVTKKVIDYFIKKGHENIGYIGGRESFKDDRNIIEDCRETTFRSYLNDKKMLKEENIYIGRFSVDDGYTLMKKAIAEKGDNLPTAIFVGSDSMALGCLKALGEAGISVPERVNIIGVNDISISSYFSPSLSTIKIYTELMGQTAVDLLMERFDGRTISKKIVMATKLKIRQSSF</sequence>
<keyword evidence="2" id="KW-0238">DNA-binding</keyword>
<keyword evidence="8" id="KW-1185">Reference proteome</keyword>
<organism evidence="5 8">
    <name type="scientific">Clostridium pasteurianum DSM 525 = ATCC 6013</name>
    <dbReference type="NCBI Taxonomy" id="1262449"/>
    <lineage>
        <taxon>Bacteria</taxon>
        <taxon>Bacillati</taxon>
        <taxon>Bacillota</taxon>
        <taxon>Clostridia</taxon>
        <taxon>Eubacteriales</taxon>
        <taxon>Clostridiaceae</taxon>
        <taxon>Clostridium</taxon>
    </lineage>
</organism>
<feature type="domain" description="HTH lacI-type" evidence="4">
    <location>
        <begin position="2"/>
        <end position="57"/>
    </location>
</feature>
<keyword evidence="3" id="KW-0804">Transcription</keyword>
<dbReference type="PATRIC" id="fig|1262449.3.peg.463"/>
<gene>
    <name evidence="5" type="primary">ganR</name>
    <name evidence="5" type="ORF">CLPA_c05660</name>
    <name evidence="6" type="ORF">CP6013_02582</name>
</gene>
<protein>
    <submittedName>
        <fullName evidence="5">HTH-type transcriptional regulator GanR</fullName>
    </submittedName>
    <submittedName>
        <fullName evidence="6">Transcriptional regulator, LacI family</fullName>
    </submittedName>
</protein>
<dbReference type="SMART" id="SM00354">
    <property type="entry name" value="HTH_LACI"/>
    <property type="match status" value="1"/>
</dbReference>
<dbReference type="GeneID" id="93072793"/>
<dbReference type="PROSITE" id="PS00356">
    <property type="entry name" value="HTH_LACI_1"/>
    <property type="match status" value="1"/>
</dbReference>
<dbReference type="Pfam" id="PF00356">
    <property type="entry name" value="LacI"/>
    <property type="match status" value="1"/>
</dbReference>
<dbReference type="PRINTS" id="PR00036">
    <property type="entry name" value="HTHLACI"/>
</dbReference>
<accession>A0A0H3IYQ7</accession>
<evidence type="ECO:0000256" key="1">
    <source>
        <dbReference type="ARBA" id="ARBA00023015"/>
    </source>
</evidence>
<evidence type="ECO:0000313" key="7">
    <source>
        <dbReference type="Proteomes" id="UP000028042"/>
    </source>
</evidence>
<dbReference type="GO" id="GO:0003700">
    <property type="term" value="F:DNA-binding transcription factor activity"/>
    <property type="evidence" value="ECO:0007669"/>
    <property type="project" value="TreeGrafter"/>
</dbReference>
<dbReference type="CDD" id="cd01544">
    <property type="entry name" value="PBP1_GalR"/>
    <property type="match status" value="1"/>
</dbReference>
<dbReference type="KEGG" id="cpat:CLPA_c05660"/>
<dbReference type="GO" id="GO:0000976">
    <property type="term" value="F:transcription cis-regulatory region binding"/>
    <property type="evidence" value="ECO:0007669"/>
    <property type="project" value="TreeGrafter"/>
</dbReference>
<dbReference type="EMBL" id="CP009268">
    <property type="protein sequence ID" value="AJA50654.1"/>
    <property type="molecule type" value="Genomic_DNA"/>
</dbReference>
<dbReference type="AlphaFoldDB" id="A0A0H3IYQ7"/>
<evidence type="ECO:0000313" key="6">
    <source>
        <dbReference type="EMBL" id="KRU13334.1"/>
    </source>
</evidence>